<evidence type="ECO:0000313" key="3">
    <source>
        <dbReference type="Proteomes" id="UP000466794"/>
    </source>
</evidence>
<feature type="signal peptide" evidence="1">
    <location>
        <begin position="1"/>
        <end position="39"/>
    </location>
</feature>
<evidence type="ECO:0000256" key="1">
    <source>
        <dbReference type="SAM" id="SignalP"/>
    </source>
</evidence>
<protein>
    <recommendedName>
        <fullName evidence="4">Lipoprotein</fullName>
    </recommendedName>
</protein>
<sequence length="212" mass="22186">MTAQLLSPNGTFATSALRRSLLVAATVSSVALTACGAHSSDSTNTPTSTPVAGQLNEAAAQNRIRQYLTETLNALPPGATLSAPPTEVDGKKPEVDLRNLPAAPCDGDLNDTTGPKKAQVWYWLKGVPSGKTGDYFNDIVRIWRDRLWNVTPIKLGELANAVTNDGYLLGVILGKASDADGEDGLALAGTSPCFPNTATGTATPLPTLIEQR</sequence>
<reference evidence="2 3" key="1">
    <citation type="submission" date="2019-12" db="EMBL/GenBank/DDBJ databases">
        <title>Nocardia sp. nov. ET3-3 isolated from soil.</title>
        <authorList>
            <person name="Kanchanasin P."/>
            <person name="Tanasupawat S."/>
            <person name="Yuki M."/>
            <person name="Kudo T."/>
        </authorList>
    </citation>
    <scope>NUCLEOTIDE SEQUENCE [LARGE SCALE GENOMIC DNA]</scope>
    <source>
        <strain evidence="2 3">ET3-3</strain>
    </source>
</reference>
<organism evidence="2 3">
    <name type="scientific">Nocardia terrae</name>
    <dbReference type="NCBI Taxonomy" id="2675851"/>
    <lineage>
        <taxon>Bacteria</taxon>
        <taxon>Bacillati</taxon>
        <taxon>Actinomycetota</taxon>
        <taxon>Actinomycetes</taxon>
        <taxon>Mycobacteriales</taxon>
        <taxon>Nocardiaceae</taxon>
        <taxon>Nocardia</taxon>
    </lineage>
</organism>
<keyword evidence="1" id="KW-0732">Signal</keyword>
<dbReference type="EMBL" id="WRPP01000006">
    <property type="protein sequence ID" value="MVU81404.1"/>
    <property type="molecule type" value="Genomic_DNA"/>
</dbReference>
<keyword evidence="3" id="KW-1185">Reference proteome</keyword>
<dbReference type="AlphaFoldDB" id="A0A7K1V460"/>
<feature type="chain" id="PRO_5029447386" description="Lipoprotein" evidence="1">
    <location>
        <begin position="40"/>
        <end position="212"/>
    </location>
</feature>
<accession>A0A7K1V460</accession>
<proteinExistence type="predicted"/>
<name>A0A7K1V460_9NOCA</name>
<dbReference type="RefSeq" id="WP_157390988.1">
    <property type="nucleotide sequence ID" value="NZ_WRPP01000006.1"/>
</dbReference>
<dbReference type="Proteomes" id="UP000466794">
    <property type="component" value="Unassembled WGS sequence"/>
</dbReference>
<gene>
    <name evidence="2" type="ORF">GPX89_29695</name>
</gene>
<comment type="caution">
    <text evidence="2">The sequence shown here is derived from an EMBL/GenBank/DDBJ whole genome shotgun (WGS) entry which is preliminary data.</text>
</comment>
<evidence type="ECO:0000313" key="2">
    <source>
        <dbReference type="EMBL" id="MVU81404.1"/>
    </source>
</evidence>
<evidence type="ECO:0008006" key="4">
    <source>
        <dbReference type="Google" id="ProtNLM"/>
    </source>
</evidence>